<gene>
    <name evidence="2" type="ORF">SAMN05216188_102380</name>
</gene>
<keyword evidence="3" id="KW-1185">Reference proteome</keyword>
<keyword evidence="1" id="KW-0812">Transmembrane</keyword>
<organism evidence="2 3">
    <name type="scientific">Lentzea xinjiangensis</name>
    <dbReference type="NCBI Taxonomy" id="402600"/>
    <lineage>
        <taxon>Bacteria</taxon>
        <taxon>Bacillati</taxon>
        <taxon>Actinomycetota</taxon>
        <taxon>Actinomycetes</taxon>
        <taxon>Pseudonocardiales</taxon>
        <taxon>Pseudonocardiaceae</taxon>
        <taxon>Lentzea</taxon>
    </lineage>
</organism>
<protein>
    <submittedName>
        <fullName evidence="2">Uncharacterized protein</fullName>
    </submittedName>
</protein>
<reference evidence="3" key="1">
    <citation type="submission" date="2016-10" db="EMBL/GenBank/DDBJ databases">
        <authorList>
            <person name="Varghese N."/>
            <person name="Submissions S."/>
        </authorList>
    </citation>
    <scope>NUCLEOTIDE SEQUENCE [LARGE SCALE GENOMIC DNA]</scope>
    <source>
        <strain evidence="3">CGMCC 4.3525</strain>
    </source>
</reference>
<accession>A0A1H9E3A8</accession>
<proteinExistence type="predicted"/>
<sequence length="199" mass="20947">MCALLLIGAPAANAGGWAVTYVDPVPSIQPSTTHTVGYWVLQHGTRPYAGDDLGRTGLRFRSGADERVFIGVPLGQPAHYAVTFALPAGVYEVFGVQGVFPDHALGTLTVPGTLLVKPVESQMIQEEAAWPWEEIAPPLRRSAGAEPTAGVEPAVGVEPIAGVEPVTEPVPVWVVGLVVVAAAGVFLALRKRFRPGGRR</sequence>
<evidence type="ECO:0000313" key="3">
    <source>
        <dbReference type="Proteomes" id="UP000199352"/>
    </source>
</evidence>
<name>A0A1H9E3A8_9PSEU</name>
<dbReference type="Proteomes" id="UP000199352">
    <property type="component" value="Unassembled WGS sequence"/>
</dbReference>
<dbReference type="EMBL" id="FOFR01000002">
    <property type="protein sequence ID" value="SEQ20075.1"/>
    <property type="molecule type" value="Genomic_DNA"/>
</dbReference>
<keyword evidence="1" id="KW-0472">Membrane</keyword>
<evidence type="ECO:0000313" key="2">
    <source>
        <dbReference type="EMBL" id="SEQ20075.1"/>
    </source>
</evidence>
<dbReference type="STRING" id="402600.SAMN05216188_102380"/>
<feature type="transmembrane region" description="Helical" evidence="1">
    <location>
        <begin position="170"/>
        <end position="189"/>
    </location>
</feature>
<evidence type="ECO:0000256" key="1">
    <source>
        <dbReference type="SAM" id="Phobius"/>
    </source>
</evidence>
<keyword evidence="1" id="KW-1133">Transmembrane helix</keyword>
<dbReference type="AlphaFoldDB" id="A0A1H9E3A8"/>